<gene>
    <name evidence="7" type="ORF">PV328_009701</name>
</gene>
<dbReference type="Proteomes" id="UP001168990">
    <property type="component" value="Unassembled WGS sequence"/>
</dbReference>
<comment type="subcellular location">
    <subcellularLocation>
        <location evidence="1">Endoplasmic reticulum membrane</location>
        <topology evidence="1">Multi-pass membrane protein</topology>
    </subcellularLocation>
</comment>
<accession>A0AA39EXP9</accession>
<keyword evidence="2 6" id="KW-0812">Transmembrane</keyword>
<protein>
    <recommendedName>
        <fullName evidence="9">Transmembrane protein 199</fullName>
    </recommendedName>
</protein>
<proteinExistence type="predicted"/>
<evidence type="ECO:0000256" key="3">
    <source>
        <dbReference type="ARBA" id="ARBA00022824"/>
    </source>
</evidence>
<dbReference type="AlphaFoldDB" id="A0AA39EXP9"/>
<keyword evidence="5 6" id="KW-0472">Membrane</keyword>
<evidence type="ECO:0008006" key="9">
    <source>
        <dbReference type="Google" id="ProtNLM"/>
    </source>
</evidence>
<comment type="caution">
    <text evidence="7">The sequence shown here is derived from an EMBL/GenBank/DDBJ whole genome shotgun (WGS) entry which is preliminary data.</text>
</comment>
<sequence length="218" mass="25060">MPVEQIDDPELKFKPTLKLIQFVKKHVSAKDASDNIRLLKKSSRNCDIVLKLEDIKWINDYLVEYRKTSDVEVYLHELIDGDLISLPSPKITPRNPILEARIQKLTAQQNSRAYDAMTKNIDPIKKHFPEDTIAFQMKEMNRHLIAIVQFIFSVMAAFAFGFIGIELIIGDLDFGFRLLLGIICGLIVALAEIYFLAKILNEEECMHSTPIHKKPHQE</sequence>
<reference evidence="7" key="1">
    <citation type="journal article" date="2023" name="bioRxiv">
        <title>Scaffold-level genome assemblies of two parasitoid biocontrol wasps reveal the parthenogenesis mechanism and an associated novel virus.</title>
        <authorList>
            <person name="Inwood S."/>
            <person name="Skelly J."/>
            <person name="Guhlin J."/>
            <person name="Harrop T."/>
            <person name="Goldson S."/>
            <person name="Dearden P."/>
        </authorList>
    </citation>
    <scope>NUCLEOTIDE SEQUENCE</scope>
    <source>
        <strain evidence="7">Irish</strain>
        <tissue evidence="7">Whole body</tissue>
    </source>
</reference>
<dbReference type="EMBL" id="JAQQBS010001424">
    <property type="protein sequence ID" value="KAK0158729.1"/>
    <property type="molecule type" value="Genomic_DNA"/>
</dbReference>
<dbReference type="GO" id="GO:0070072">
    <property type="term" value="P:vacuolar proton-transporting V-type ATPase complex assembly"/>
    <property type="evidence" value="ECO:0007669"/>
    <property type="project" value="InterPro"/>
</dbReference>
<keyword evidence="4 6" id="KW-1133">Transmembrane helix</keyword>
<keyword evidence="3" id="KW-0256">Endoplasmic reticulum</keyword>
<evidence type="ECO:0000256" key="5">
    <source>
        <dbReference type="ARBA" id="ARBA00023136"/>
    </source>
</evidence>
<evidence type="ECO:0000256" key="2">
    <source>
        <dbReference type="ARBA" id="ARBA00022692"/>
    </source>
</evidence>
<evidence type="ECO:0000256" key="1">
    <source>
        <dbReference type="ARBA" id="ARBA00004477"/>
    </source>
</evidence>
<name>A0AA39EXP9_9HYME</name>
<keyword evidence="8" id="KW-1185">Reference proteome</keyword>
<feature type="transmembrane region" description="Helical" evidence="6">
    <location>
        <begin position="144"/>
        <end position="169"/>
    </location>
</feature>
<feature type="transmembrane region" description="Helical" evidence="6">
    <location>
        <begin position="175"/>
        <end position="197"/>
    </location>
</feature>
<evidence type="ECO:0000256" key="4">
    <source>
        <dbReference type="ARBA" id="ARBA00022989"/>
    </source>
</evidence>
<reference evidence="7" key="2">
    <citation type="submission" date="2023-03" db="EMBL/GenBank/DDBJ databases">
        <authorList>
            <person name="Inwood S.N."/>
            <person name="Skelly J.G."/>
            <person name="Guhlin J."/>
            <person name="Harrop T.W.R."/>
            <person name="Goldson S.G."/>
            <person name="Dearden P.K."/>
        </authorList>
    </citation>
    <scope>NUCLEOTIDE SEQUENCE</scope>
    <source>
        <strain evidence="7">Irish</strain>
        <tissue evidence="7">Whole body</tissue>
    </source>
</reference>
<organism evidence="7 8">
    <name type="scientific">Microctonus aethiopoides</name>
    <dbReference type="NCBI Taxonomy" id="144406"/>
    <lineage>
        <taxon>Eukaryota</taxon>
        <taxon>Metazoa</taxon>
        <taxon>Ecdysozoa</taxon>
        <taxon>Arthropoda</taxon>
        <taxon>Hexapoda</taxon>
        <taxon>Insecta</taxon>
        <taxon>Pterygota</taxon>
        <taxon>Neoptera</taxon>
        <taxon>Endopterygota</taxon>
        <taxon>Hymenoptera</taxon>
        <taxon>Apocrita</taxon>
        <taxon>Ichneumonoidea</taxon>
        <taxon>Braconidae</taxon>
        <taxon>Euphorinae</taxon>
        <taxon>Microctonus</taxon>
    </lineage>
</organism>
<evidence type="ECO:0000256" key="6">
    <source>
        <dbReference type="SAM" id="Phobius"/>
    </source>
</evidence>
<dbReference type="PANTHER" id="PTHR31394:SF1">
    <property type="entry name" value="TRANSMEMBRANE PROTEIN 199"/>
    <property type="match status" value="1"/>
</dbReference>
<evidence type="ECO:0000313" key="7">
    <source>
        <dbReference type="EMBL" id="KAK0158729.1"/>
    </source>
</evidence>
<dbReference type="GO" id="GO:0005789">
    <property type="term" value="C:endoplasmic reticulum membrane"/>
    <property type="evidence" value="ECO:0007669"/>
    <property type="project" value="UniProtKB-SubCell"/>
</dbReference>
<evidence type="ECO:0000313" key="8">
    <source>
        <dbReference type="Proteomes" id="UP001168990"/>
    </source>
</evidence>
<dbReference type="InterPro" id="IPR021013">
    <property type="entry name" value="ATPase_Vma12"/>
</dbReference>
<dbReference type="Pfam" id="PF11712">
    <property type="entry name" value="Vma12"/>
    <property type="match status" value="1"/>
</dbReference>
<dbReference type="PANTHER" id="PTHR31394">
    <property type="entry name" value="TRANSMEMBRANE PROTEIN 199"/>
    <property type="match status" value="1"/>
</dbReference>